<organism evidence="12 13">
    <name type="scientific">Microthlaspi erraticum</name>
    <dbReference type="NCBI Taxonomy" id="1685480"/>
    <lineage>
        <taxon>Eukaryota</taxon>
        <taxon>Viridiplantae</taxon>
        <taxon>Streptophyta</taxon>
        <taxon>Embryophyta</taxon>
        <taxon>Tracheophyta</taxon>
        <taxon>Spermatophyta</taxon>
        <taxon>Magnoliopsida</taxon>
        <taxon>eudicotyledons</taxon>
        <taxon>Gunneridae</taxon>
        <taxon>Pentapetalae</taxon>
        <taxon>rosids</taxon>
        <taxon>malvids</taxon>
        <taxon>Brassicales</taxon>
        <taxon>Brassicaceae</taxon>
        <taxon>Coluteocarpeae</taxon>
        <taxon>Microthlaspi</taxon>
    </lineage>
</organism>
<dbReference type="InterPro" id="IPR003851">
    <property type="entry name" value="Znf_Dof"/>
</dbReference>
<keyword evidence="13" id="KW-1185">Reference proteome</keyword>
<dbReference type="OrthoDB" id="1927254at2759"/>
<keyword evidence="1 9" id="KW-0479">Metal-binding</keyword>
<gene>
    <name evidence="12" type="ORF">MERR_LOCUS4930</name>
</gene>
<feature type="compositionally biased region" description="Low complexity" evidence="10">
    <location>
        <begin position="153"/>
        <end position="169"/>
    </location>
</feature>
<evidence type="ECO:0000256" key="4">
    <source>
        <dbReference type="ARBA" id="ARBA00023015"/>
    </source>
</evidence>
<evidence type="ECO:0000256" key="9">
    <source>
        <dbReference type="RuleBase" id="RU369094"/>
    </source>
</evidence>
<dbReference type="GO" id="GO:0003677">
    <property type="term" value="F:DNA binding"/>
    <property type="evidence" value="ECO:0007669"/>
    <property type="project" value="UniProtKB-UniRule"/>
</dbReference>
<evidence type="ECO:0000256" key="5">
    <source>
        <dbReference type="ARBA" id="ARBA00023125"/>
    </source>
</evidence>
<keyword evidence="3 9" id="KW-0862">Zinc</keyword>
<feature type="region of interest" description="Disordered" evidence="10">
    <location>
        <begin position="45"/>
        <end position="76"/>
    </location>
</feature>
<dbReference type="PROSITE" id="PS50884">
    <property type="entry name" value="ZF_DOF_2"/>
    <property type="match status" value="1"/>
</dbReference>
<evidence type="ECO:0000256" key="8">
    <source>
        <dbReference type="PROSITE-ProRule" id="PRU00071"/>
    </source>
</evidence>
<evidence type="ECO:0000256" key="3">
    <source>
        <dbReference type="ARBA" id="ARBA00022833"/>
    </source>
</evidence>
<dbReference type="PANTHER" id="PTHR31992:SF107">
    <property type="entry name" value="DOF ZINC FINGER PROTEIN DOF2.2"/>
    <property type="match status" value="1"/>
</dbReference>
<comment type="subcellular location">
    <subcellularLocation>
        <location evidence="8 9">Nucleus</location>
    </subcellularLocation>
</comment>
<dbReference type="GO" id="GO:0008270">
    <property type="term" value="F:zinc ion binding"/>
    <property type="evidence" value="ECO:0007669"/>
    <property type="project" value="UniProtKB-KW"/>
</dbReference>
<sequence>MVFSSVSSFLDPPINWPQSANPNNNPNHPHHLQLQESGSLVSGHQVFSHHFPPNPNPNHHHVDTAAASTVDPPNIHGSAAERARLAKNPQPPEGALKCPRCDSANTKFCYFNNYNLTQPRHFCKACRRYWTRGGALRNVPVGGGCRRNKKGKTGNSKSSSSSQNKQSTSMVNAPSPTTTSNVQLQTNSQFPFLPTLQNLTQLGGIGLNLAAINGNNGGNGNTSSSFLNDLGFFHGANSSGLVMGNNNNNNSENNIMTSLGSASHFAFFDRTMGLYSLPNEGNMGNNMGLSSSSVSIGASRVSQTAPVKKEEAHLGNISRPVSGLTYPGNQSNQYWTGLGLPGSSSNDQHHHHQM</sequence>
<keyword evidence="2 8" id="KW-0863">Zinc-finger</keyword>
<accession>A0A6D2HX03</accession>
<evidence type="ECO:0000313" key="13">
    <source>
        <dbReference type="Proteomes" id="UP000467841"/>
    </source>
</evidence>
<feature type="domain" description="Dof-type" evidence="11">
    <location>
        <begin position="96"/>
        <end position="150"/>
    </location>
</feature>
<dbReference type="Proteomes" id="UP000467841">
    <property type="component" value="Unassembled WGS sequence"/>
</dbReference>
<keyword evidence="4 9" id="KW-0805">Transcription regulation</keyword>
<comment type="function">
    <text evidence="9">Transcription factor that binds specifically to a 5'-AA[AG]G-3' consensus core sequence.</text>
</comment>
<evidence type="ECO:0000256" key="7">
    <source>
        <dbReference type="ARBA" id="ARBA00023242"/>
    </source>
</evidence>
<evidence type="ECO:0000259" key="11">
    <source>
        <dbReference type="PROSITE" id="PS50884"/>
    </source>
</evidence>
<dbReference type="GO" id="GO:0005634">
    <property type="term" value="C:nucleus"/>
    <property type="evidence" value="ECO:0007669"/>
    <property type="project" value="UniProtKB-SubCell"/>
</dbReference>
<keyword evidence="7 8" id="KW-0539">Nucleus</keyword>
<evidence type="ECO:0000256" key="1">
    <source>
        <dbReference type="ARBA" id="ARBA00022723"/>
    </source>
</evidence>
<evidence type="ECO:0000256" key="2">
    <source>
        <dbReference type="ARBA" id="ARBA00022771"/>
    </source>
</evidence>
<evidence type="ECO:0000256" key="6">
    <source>
        <dbReference type="ARBA" id="ARBA00023163"/>
    </source>
</evidence>
<keyword evidence="5 8" id="KW-0238">DNA-binding</keyword>
<reference evidence="12" key="1">
    <citation type="submission" date="2020-01" db="EMBL/GenBank/DDBJ databases">
        <authorList>
            <person name="Mishra B."/>
        </authorList>
    </citation>
    <scope>NUCLEOTIDE SEQUENCE [LARGE SCALE GENOMIC DNA]</scope>
</reference>
<dbReference type="EMBL" id="CACVBM020000333">
    <property type="protein sequence ID" value="CAA7017695.1"/>
    <property type="molecule type" value="Genomic_DNA"/>
</dbReference>
<feature type="region of interest" description="Disordered" evidence="10">
    <location>
        <begin position="140"/>
        <end position="182"/>
    </location>
</feature>
<dbReference type="AlphaFoldDB" id="A0A6D2HX03"/>
<protein>
    <recommendedName>
        <fullName evidence="9">Dof zinc finger protein</fullName>
    </recommendedName>
</protein>
<dbReference type="InterPro" id="IPR045174">
    <property type="entry name" value="Dof"/>
</dbReference>
<dbReference type="Pfam" id="PF02701">
    <property type="entry name" value="Zn_ribbon_Dof"/>
    <property type="match status" value="1"/>
</dbReference>
<evidence type="ECO:0000313" key="12">
    <source>
        <dbReference type="EMBL" id="CAA7017695.1"/>
    </source>
</evidence>
<dbReference type="PROSITE" id="PS01361">
    <property type="entry name" value="ZF_DOF_1"/>
    <property type="match status" value="1"/>
</dbReference>
<feature type="region of interest" description="Disordered" evidence="10">
    <location>
        <begin position="12"/>
        <end position="33"/>
    </location>
</feature>
<name>A0A6D2HX03_9BRAS</name>
<evidence type="ECO:0000256" key="10">
    <source>
        <dbReference type="SAM" id="MobiDB-lite"/>
    </source>
</evidence>
<proteinExistence type="predicted"/>
<feature type="compositionally biased region" description="Polar residues" evidence="10">
    <location>
        <begin position="170"/>
        <end position="182"/>
    </location>
</feature>
<dbReference type="PANTHER" id="PTHR31992">
    <property type="entry name" value="DOF ZINC FINGER PROTEIN DOF1.4-RELATED"/>
    <property type="match status" value="1"/>
</dbReference>
<dbReference type="GO" id="GO:0003700">
    <property type="term" value="F:DNA-binding transcription factor activity"/>
    <property type="evidence" value="ECO:0007669"/>
    <property type="project" value="UniProtKB-UniRule"/>
</dbReference>
<comment type="caution">
    <text evidence="12">The sequence shown here is derived from an EMBL/GenBank/DDBJ whole genome shotgun (WGS) entry which is preliminary data.</text>
</comment>
<keyword evidence="6 9" id="KW-0804">Transcription</keyword>